<keyword evidence="1" id="KW-1133">Transmembrane helix</keyword>
<dbReference type="EMBL" id="JAJEWP010000001">
    <property type="protein sequence ID" value="MCC2615508.1"/>
    <property type="molecule type" value="Genomic_DNA"/>
</dbReference>
<keyword evidence="3" id="KW-1185">Reference proteome</keyword>
<comment type="caution">
    <text evidence="2">The sequence shown here is derived from an EMBL/GenBank/DDBJ whole genome shotgun (WGS) entry which is preliminary data.</text>
</comment>
<evidence type="ECO:0000313" key="3">
    <source>
        <dbReference type="Proteomes" id="UP001520878"/>
    </source>
</evidence>
<evidence type="ECO:0000256" key="1">
    <source>
        <dbReference type="SAM" id="Phobius"/>
    </source>
</evidence>
<dbReference type="RefSeq" id="WP_229157423.1">
    <property type="nucleotide sequence ID" value="NZ_JAJEWP010000001.1"/>
</dbReference>
<dbReference type="Proteomes" id="UP001520878">
    <property type="component" value="Unassembled WGS sequence"/>
</dbReference>
<proteinExistence type="predicted"/>
<gene>
    <name evidence="2" type="ORF">LJ739_04545</name>
</gene>
<keyword evidence="1" id="KW-0812">Transmembrane</keyword>
<accession>A0ABS8G4Q8</accession>
<evidence type="ECO:0000313" key="2">
    <source>
        <dbReference type="EMBL" id="MCC2615508.1"/>
    </source>
</evidence>
<feature type="transmembrane region" description="Helical" evidence="1">
    <location>
        <begin position="30"/>
        <end position="48"/>
    </location>
</feature>
<evidence type="ECO:0008006" key="4">
    <source>
        <dbReference type="Google" id="ProtNLM"/>
    </source>
</evidence>
<protein>
    <recommendedName>
        <fullName evidence="4">Phosphatidate cytidylyltransferase</fullName>
    </recommendedName>
</protein>
<keyword evidence="1" id="KW-0472">Membrane</keyword>
<organism evidence="2 3">
    <name type="scientific">Fluctibacter halophilus</name>
    <dbReference type="NCBI Taxonomy" id="226011"/>
    <lineage>
        <taxon>Bacteria</taxon>
        <taxon>Pseudomonadati</taxon>
        <taxon>Pseudomonadota</taxon>
        <taxon>Gammaproteobacteria</taxon>
        <taxon>Alteromonadales</taxon>
        <taxon>Alteromonadaceae</taxon>
        <taxon>Fluctibacter</taxon>
    </lineage>
</organism>
<reference evidence="2 3" key="1">
    <citation type="submission" date="2021-10" db="EMBL/GenBank/DDBJ databases">
        <title>Draft genome of Aestuariibacter halophilus JC2043.</title>
        <authorList>
            <person name="Emsley S.A."/>
            <person name="Pfannmuller K.M."/>
            <person name="Ushijima B."/>
            <person name="Saw J.H."/>
            <person name="Videau P."/>
        </authorList>
    </citation>
    <scope>NUCLEOTIDE SEQUENCE [LARGE SCALE GENOMIC DNA]</scope>
    <source>
        <strain evidence="2 3">JC2043</strain>
    </source>
</reference>
<sequence length="54" mass="6059">MKTLFRGLLLLALLIGALSAYSYGSTTGMFLFIVIGFCLEAGFWFGLLPRKRRQ</sequence>
<name>A0ABS8G4Q8_9ALTE</name>